<reference evidence="2" key="1">
    <citation type="submission" date="2022-04" db="EMBL/GenBank/DDBJ databases">
        <title>Halobacillus sp. isolated from saltern.</title>
        <authorList>
            <person name="Won M."/>
            <person name="Lee C.-M."/>
            <person name="Woen H.-Y."/>
            <person name="Kwon S.-W."/>
        </authorList>
    </citation>
    <scope>NUCLEOTIDE SEQUENCE</scope>
    <source>
        <strain evidence="2">SSHM10-5</strain>
    </source>
</reference>
<dbReference type="SUPFAM" id="SSF142764">
    <property type="entry name" value="YgbK-like"/>
    <property type="match status" value="1"/>
</dbReference>
<protein>
    <submittedName>
        <fullName evidence="2">Four-carbon acid sugar kinase family protein</fullName>
    </submittedName>
</protein>
<feature type="domain" description="Four-carbon acid sugar kinase N-terminal" evidence="1">
    <location>
        <begin position="2"/>
        <end position="46"/>
    </location>
</feature>
<dbReference type="InterPro" id="IPR010737">
    <property type="entry name" value="4-carb_acid_sugar_kinase_N"/>
</dbReference>
<dbReference type="EMBL" id="CP095075">
    <property type="protein sequence ID" value="UOR11514.1"/>
    <property type="molecule type" value="Genomic_DNA"/>
</dbReference>
<sequence length="55" mass="6123">MLKGTPISETELAKDPKHPVNEARIKSVIEEQTNEKVAEIDLQLLSGIQKPGKRN</sequence>
<dbReference type="InterPro" id="IPR037051">
    <property type="entry name" value="4-carb_acid_sugar_kinase_N_sf"/>
</dbReference>
<organism evidence="2 3">
    <name type="scientific">Halobacillus amylolyticus</name>
    <dbReference type="NCBI Taxonomy" id="2932259"/>
    <lineage>
        <taxon>Bacteria</taxon>
        <taxon>Bacillati</taxon>
        <taxon>Bacillota</taxon>
        <taxon>Bacilli</taxon>
        <taxon>Bacillales</taxon>
        <taxon>Bacillaceae</taxon>
        <taxon>Halobacillus</taxon>
    </lineage>
</organism>
<dbReference type="GO" id="GO:0016301">
    <property type="term" value="F:kinase activity"/>
    <property type="evidence" value="ECO:0007669"/>
    <property type="project" value="UniProtKB-KW"/>
</dbReference>
<dbReference type="Proteomes" id="UP000830326">
    <property type="component" value="Chromosome"/>
</dbReference>
<evidence type="ECO:0000313" key="3">
    <source>
        <dbReference type="Proteomes" id="UP000830326"/>
    </source>
</evidence>
<keyword evidence="2" id="KW-0808">Transferase</keyword>
<dbReference type="Gene3D" id="3.40.50.10840">
    <property type="entry name" value="Putative sugar-binding, N-terminal domain"/>
    <property type="match status" value="1"/>
</dbReference>
<evidence type="ECO:0000259" key="1">
    <source>
        <dbReference type="Pfam" id="PF07005"/>
    </source>
</evidence>
<keyword evidence="2" id="KW-0418">Kinase</keyword>
<dbReference type="Pfam" id="PF07005">
    <property type="entry name" value="SBD_N"/>
    <property type="match status" value="1"/>
</dbReference>
<gene>
    <name evidence="2" type="ORF">MUO15_18305</name>
</gene>
<name>A0ABY4H9G5_9BACI</name>
<keyword evidence="3" id="KW-1185">Reference proteome</keyword>
<evidence type="ECO:0000313" key="2">
    <source>
        <dbReference type="EMBL" id="UOR11514.1"/>
    </source>
</evidence>
<accession>A0ABY4H9G5</accession>
<proteinExistence type="predicted"/>